<dbReference type="Gene3D" id="3.30.950.30">
    <property type="entry name" value="Schlafen, AAA domain"/>
    <property type="match status" value="1"/>
</dbReference>
<dbReference type="AlphaFoldDB" id="A0A511YWA5"/>
<organism evidence="2 3">
    <name type="scientific">Actinotalea fermentans</name>
    <dbReference type="NCBI Taxonomy" id="43671"/>
    <lineage>
        <taxon>Bacteria</taxon>
        <taxon>Bacillati</taxon>
        <taxon>Actinomycetota</taxon>
        <taxon>Actinomycetes</taxon>
        <taxon>Micrococcales</taxon>
        <taxon>Cellulomonadaceae</taxon>
        <taxon>Actinotalea</taxon>
    </lineage>
</organism>
<evidence type="ECO:0000259" key="1">
    <source>
        <dbReference type="Pfam" id="PF03235"/>
    </source>
</evidence>
<dbReference type="Proteomes" id="UP000321484">
    <property type="component" value="Unassembled WGS sequence"/>
</dbReference>
<sequence>MASESDVNVRSFSIQQIYDLYRRDRFSVNRRYQRKLVWSVEEKRRLIDSAMKQLPIPLFLVAEKTGEVLSEFEVIDGLQRLNAIISFIENEYGIDGGYFNLEALADTKDLKDRGELAQREPVLGRDDSRRFTNYTTALSVFRSDSAEVIDEVFRRINSSGRKLSSQDLRQVGSMSGLASLVRELSAQVRGDASRTDHVPLSAMSRLSISNNDLKYGIDVDSIFWVKQGILNRELVRSSRDEEVVLDLLGDILSSTTPTSSAKARDALFNFTSTDNAEPTKQSVEVESAILARTPDGVREDFERAFDELRRIIDAGGERFCDLIGIGSGNPIPRYFHCAYMAVFELTVEDGREFSDYALAANQIRGKYNRFGVQGSGGDWSSANKLDAIGAVKSLLHRATVASANGASATHGRASFVERVLSNSRVEHQLFELKQGFLLLEPGASDSKPMVQKIARTATAIANTAPPTPGFIVVGIAEKRGDAERVLEIDGVPSVAYAEFNVVGLSREARRVANRSLADYWDSVVRQLRMTDGLDPELAQSLTNKMHLVPYHGLEVAVIEVVPGTRPYFFGTELLERSGSETVVVPQANYHSVYQRFAAAAGVTA</sequence>
<name>A0A511YWA5_9CELL</name>
<feature type="domain" description="GmrSD restriction endonucleases N-terminal" evidence="1">
    <location>
        <begin position="17"/>
        <end position="169"/>
    </location>
</feature>
<gene>
    <name evidence="2" type="ORF">AFE02nite_12270</name>
</gene>
<dbReference type="Pfam" id="PF03235">
    <property type="entry name" value="GmrSD_N"/>
    <property type="match status" value="1"/>
</dbReference>
<dbReference type="PANTHER" id="PTHR39639">
    <property type="entry name" value="CHROMOSOME 16, WHOLE GENOME SHOTGUN SEQUENCE"/>
    <property type="match status" value="1"/>
</dbReference>
<protein>
    <recommendedName>
        <fullName evidence="1">GmrSD restriction endonucleases N-terminal domain-containing protein</fullName>
    </recommendedName>
</protein>
<accession>A0A511YWA5</accession>
<comment type="caution">
    <text evidence="2">The sequence shown here is derived from an EMBL/GenBank/DDBJ whole genome shotgun (WGS) entry which is preliminary data.</text>
</comment>
<proteinExistence type="predicted"/>
<dbReference type="RefSeq" id="WP_034243881.1">
    <property type="nucleotide sequence ID" value="NZ_BJYK01000001.1"/>
</dbReference>
<dbReference type="InterPro" id="IPR038461">
    <property type="entry name" value="Schlafen_AlbA_2_dom_sf"/>
</dbReference>
<keyword evidence="3" id="KW-1185">Reference proteome</keyword>
<dbReference type="PANTHER" id="PTHR39639:SF1">
    <property type="entry name" value="DUF262 DOMAIN-CONTAINING PROTEIN"/>
    <property type="match status" value="1"/>
</dbReference>
<reference evidence="2 3" key="1">
    <citation type="submission" date="2019-07" db="EMBL/GenBank/DDBJ databases">
        <title>Whole genome shotgun sequence of Actinotalea fermentans NBRC 105374.</title>
        <authorList>
            <person name="Hosoyama A."/>
            <person name="Uohara A."/>
            <person name="Ohji S."/>
            <person name="Ichikawa N."/>
        </authorList>
    </citation>
    <scope>NUCLEOTIDE SEQUENCE [LARGE SCALE GENOMIC DNA]</scope>
    <source>
        <strain evidence="2 3">NBRC 105374</strain>
    </source>
</reference>
<evidence type="ECO:0000313" key="2">
    <source>
        <dbReference type="EMBL" id="GEN79493.1"/>
    </source>
</evidence>
<dbReference type="EMBL" id="BJYK01000001">
    <property type="protein sequence ID" value="GEN79493.1"/>
    <property type="molecule type" value="Genomic_DNA"/>
</dbReference>
<evidence type="ECO:0000313" key="3">
    <source>
        <dbReference type="Proteomes" id="UP000321484"/>
    </source>
</evidence>
<dbReference type="InterPro" id="IPR004919">
    <property type="entry name" value="GmrSD_N"/>
</dbReference>